<dbReference type="PANTHER" id="PTHR10338">
    <property type="entry name" value="INTER-ALPHA-TRYPSIN INHIBITOR HEAVY CHAIN FAMILY MEMBER"/>
    <property type="match status" value="1"/>
</dbReference>
<feature type="region of interest" description="Disordered" evidence="8">
    <location>
        <begin position="715"/>
        <end position="735"/>
    </location>
</feature>
<evidence type="ECO:0000256" key="7">
    <source>
        <dbReference type="ARBA" id="ARBA00023180"/>
    </source>
</evidence>
<dbReference type="PANTHER" id="PTHR10338:SF119">
    <property type="entry name" value="INTER-ALPHA-TRYPSIN INHIBITOR HEAVY CHAIN H4"/>
    <property type="match status" value="1"/>
</dbReference>
<evidence type="ECO:0000259" key="9">
    <source>
        <dbReference type="PROSITE" id="PS50234"/>
    </source>
</evidence>
<dbReference type="EMBL" id="JAUPFM010000001">
    <property type="protein sequence ID" value="KAK2862083.1"/>
    <property type="molecule type" value="Genomic_DNA"/>
</dbReference>
<proteinExistence type="inferred from homology"/>
<protein>
    <recommendedName>
        <fullName evidence="13">Inter-alpha-trypsin inhibitor heavy chain H3-like</fullName>
    </recommendedName>
</protein>
<evidence type="ECO:0000313" key="11">
    <source>
        <dbReference type="EMBL" id="KAK2862083.1"/>
    </source>
</evidence>
<dbReference type="Gene3D" id="3.40.50.410">
    <property type="entry name" value="von Willebrand factor, type A domain"/>
    <property type="match status" value="1"/>
</dbReference>
<feature type="compositionally biased region" description="Basic and acidic residues" evidence="8">
    <location>
        <begin position="722"/>
        <end position="734"/>
    </location>
</feature>
<dbReference type="PROSITE" id="PS50234">
    <property type="entry name" value="VWFA"/>
    <property type="match status" value="1"/>
</dbReference>
<dbReference type="AlphaFoldDB" id="A0AA88T5F5"/>
<dbReference type="GO" id="GO:0004867">
    <property type="term" value="F:serine-type endopeptidase inhibitor activity"/>
    <property type="evidence" value="ECO:0007669"/>
    <property type="project" value="UniProtKB-KW"/>
</dbReference>
<evidence type="ECO:0000256" key="2">
    <source>
        <dbReference type="ARBA" id="ARBA00010158"/>
    </source>
</evidence>
<keyword evidence="12" id="KW-1185">Reference proteome</keyword>
<dbReference type="GO" id="GO:0005576">
    <property type="term" value="C:extracellular region"/>
    <property type="evidence" value="ECO:0007669"/>
    <property type="project" value="UniProtKB-SubCell"/>
</dbReference>
<dbReference type="SMART" id="SM00609">
    <property type="entry name" value="VIT"/>
    <property type="match status" value="1"/>
</dbReference>
<evidence type="ECO:0000256" key="6">
    <source>
        <dbReference type="ARBA" id="ARBA00022900"/>
    </source>
</evidence>
<evidence type="ECO:0000256" key="3">
    <source>
        <dbReference type="ARBA" id="ARBA00022525"/>
    </source>
</evidence>
<evidence type="ECO:0008006" key="13">
    <source>
        <dbReference type="Google" id="ProtNLM"/>
    </source>
</evidence>
<accession>A0AA88T5F5</accession>
<feature type="domain" description="VIT" evidence="10">
    <location>
        <begin position="154"/>
        <end position="283"/>
    </location>
</feature>
<dbReference type="SMART" id="SM00327">
    <property type="entry name" value="VWA"/>
    <property type="match status" value="1"/>
</dbReference>
<gene>
    <name evidence="11" type="ORF">Q5P01_001616</name>
</gene>
<evidence type="ECO:0000256" key="1">
    <source>
        <dbReference type="ARBA" id="ARBA00004613"/>
    </source>
</evidence>
<keyword evidence="6" id="KW-0722">Serine protease inhibitor</keyword>
<dbReference type="Proteomes" id="UP001187415">
    <property type="component" value="Unassembled WGS sequence"/>
</dbReference>
<evidence type="ECO:0000259" key="10">
    <source>
        <dbReference type="PROSITE" id="PS51468"/>
    </source>
</evidence>
<keyword evidence="5" id="KW-0732">Signal</keyword>
<dbReference type="PROSITE" id="PS51468">
    <property type="entry name" value="VIT"/>
    <property type="match status" value="1"/>
</dbReference>
<keyword evidence="7" id="KW-0325">Glycoprotein</keyword>
<organism evidence="11 12">
    <name type="scientific">Channa striata</name>
    <name type="common">Snakehead murrel</name>
    <name type="synonym">Ophicephalus striatus</name>
    <dbReference type="NCBI Taxonomy" id="64152"/>
    <lineage>
        <taxon>Eukaryota</taxon>
        <taxon>Metazoa</taxon>
        <taxon>Chordata</taxon>
        <taxon>Craniata</taxon>
        <taxon>Vertebrata</taxon>
        <taxon>Euteleostomi</taxon>
        <taxon>Actinopterygii</taxon>
        <taxon>Neopterygii</taxon>
        <taxon>Teleostei</taxon>
        <taxon>Neoteleostei</taxon>
        <taxon>Acanthomorphata</taxon>
        <taxon>Anabantaria</taxon>
        <taxon>Anabantiformes</taxon>
        <taxon>Channoidei</taxon>
        <taxon>Channidae</taxon>
        <taxon>Channa</taxon>
    </lineage>
</organism>
<dbReference type="Pfam" id="PF00092">
    <property type="entry name" value="VWA"/>
    <property type="match status" value="1"/>
</dbReference>
<dbReference type="SUPFAM" id="SSF53300">
    <property type="entry name" value="vWA-like"/>
    <property type="match status" value="1"/>
</dbReference>
<comment type="similarity">
    <text evidence="2">Belongs to the ITIH family.</text>
</comment>
<comment type="subcellular location">
    <subcellularLocation>
        <location evidence="1">Secreted</location>
    </subcellularLocation>
</comment>
<sequence length="1089" mass="120295">MLLQNNGVARRIYEDSDADLQLKGFHEEVATPLLTNVTMAYTGATNLTQIHFRQYYNGSEIVVAGQITDKNIETFTPEVVAISYSQTPPQFTDSLKPAVYEEVQQTPSTKLKIKDQVIDVTSCCLSLKATSSCLGCSLGDDIMEKVVQITLFGLLLALVTTLPNKDDWDIYSFHINSTVTSRYATTVITSRVANRMDQSKEIEFQVRIPKNAFISKFRMFIDGQVYDGVVKAKEQAQQQYTEAVSRGQSAGLVSSVGRTLEEFKTSVTVAANKKVTFELTYEELLKRRLGKYELQIHARPMQPVKDFKVDVYIHEKAGINFLEVKGGLSTNTLANAITKTKTDKEAWVYFYPTEDQQKTCDSCGEQGMNGDLVIVYEVNRDIAFGDIKNSDGYFVHHFAPSNLPRIPKNVVFVIDQSGSMHGRKIQQTRTALIHILNDLAEDDYFALITFNSDILYWKRELVQATEENVGSGKRFAQNIHDGGGTDINEAVLQGASMLNAHRREGSASILILLTDGDPTSGVINLESIQSNVREAIADKFPLYCLGFGFDVNFEFLEKMSLQNNGVARRIYEDSDADLQLKGFYEEVATPLLTNVTMAYTGATNLTQTHFRQYYNGSEIVVAGQITDNNIGTFTPEVVAISGNGLVRFLETNDTTDPSESDSRIQRVWAYLTVKQLLDKELKSSGPEKEEMKKEALDLSLKYSFVTPLTSMVVTKPPGENSDVLHKPKEGEKPVRGGFAVQGGARTGHTSTLLAIPHNPGFAVQGGARTGHTSTLLAIPHNPGYAVQAAAIPHNPGLQSHPRLRGYPAAAIPHNPGFQGQPGLHGYPGGGGGYFAHAPPAAGDVFQPILASRPRTSLPNLRYFLPIDVNNVSPTILSATPSTAPVSYRFLLKGDSQALPLCFDVPGDTRLKLFHHPNRELSVNGALASEANRGFKIIGIHLKNDQYVEIHPSRIHVKKAEGVLIQTASHLLTADITVIGRDKEFDVAVGDTRMVILIHQRDGEEFLWPVLRQWPSDNNVEGLLALKPAVYEEVQQTPSTKLKIKDQEIDVTRSSAVDYSISVPPTLDCWFMSAESALQRRLDDFIIAQL</sequence>
<evidence type="ECO:0000256" key="8">
    <source>
        <dbReference type="SAM" id="MobiDB-lite"/>
    </source>
</evidence>
<dbReference type="FunFam" id="3.40.50.410:FF:000013">
    <property type="entry name" value="inter-alpha-trypsin inhibitor heavy chain H2"/>
    <property type="match status" value="1"/>
</dbReference>
<dbReference type="InterPro" id="IPR036465">
    <property type="entry name" value="vWFA_dom_sf"/>
</dbReference>
<dbReference type="InterPro" id="IPR013694">
    <property type="entry name" value="VIT"/>
</dbReference>
<evidence type="ECO:0000256" key="4">
    <source>
        <dbReference type="ARBA" id="ARBA00022690"/>
    </source>
</evidence>
<keyword evidence="3" id="KW-0964">Secreted</keyword>
<dbReference type="Pfam" id="PF08487">
    <property type="entry name" value="VIT"/>
    <property type="match status" value="1"/>
</dbReference>
<evidence type="ECO:0000256" key="5">
    <source>
        <dbReference type="ARBA" id="ARBA00022729"/>
    </source>
</evidence>
<evidence type="ECO:0000313" key="12">
    <source>
        <dbReference type="Proteomes" id="UP001187415"/>
    </source>
</evidence>
<keyword evidence="4" id="KW-0646">Protease inhibitor</keyword>
<reference evidence="11" key="1">
    <citation type="submission" date="2023-07" db="EMBL/GenBank/DDBJ databases">
        <title>Chromosome-level Genome Assembly of Striped Snakehead (Channa striata).</title>
        <authorList>
            <person name="Liu H."/>
        </authorList>
    </citation>
    <scope>NUCLEOTIDE SEQUENCE</scope>
    <source>
        <strain evidence="11">Gz</strain>
        <tissue evidence="11">Muscle</tissue>
    </source>
</reference>
<dbReference type="InterPro" id="IPR050934">
    <property type="entry name" value="ITIH"/>
</dbReference>
<feature type="domain" description="VWFA" evidence="9">
    <location>
        <begin position="409"/>
        <end position="587"/>
    </location>
</feature>
<dbReference type="InterPro" id="IPR002035">
    <property type="entry name" value="VWF_A"/>
</dbReference>
<comment type="caution">
    <text evidence="11">The sequence shown here is derived from an EMBL/GenBank/DDBJ whole genome shotgun (WGS) entry which is preliminary data.</text>
</comment>
<name>A0AA88T5F5_CHASR</name>